<evidence type="ECO:0000313" key="2">
    <source>
        <dbReference type="Proteomes" id="UP000037510"/>
    </source>
</evidence>
<organism evidence="1 2">
    <name type="scientific">Operophtera brumata</name>
    <name type="common">Winter moth</name>
    <name type="synonym">Phalaena brumata</name>
    <dbReference type="NCBI Taxonomy" id="104452"/>
    <lineage>
        <taxon>Eukaryota</taxon>
        <taxon>Metazoa</taxon>
        <taxon>Ecdysozoa</taxon>
        <taxon>Arthropoda</taxon>
        <taxon>Hexapoda</taxon>
        <taxon>Insecta</taxon>
        <taxon>Pterygota</taxon>
        <taxon>Neoptera</taxon>
        <taxon>Endopterygota</taxon>
        <taxon>Lepidoptera</taxon>
        <taxon>Glossata</taxon>
        <taxon>Ditrysia</taxon>
        <taxon>Geometroidea</taxon>
        <taxon>Geometridae</taxon>
        <taxon>Larentiinae</taxon>
        <taxon>Operophtera</taxon>
    </lineage>
</organism>
<dbReference type="EMBL" id="JTDY01007284">
    <property type="protein sequence ID" value="KOB65329.1"/>
    <property type="molecule type" value="Genomic_DNA"/>
</dbReference>
<gene>
    <name evidence="1" type="ORF">OBRU01_22907</name>
</gene>
<reference evidence="1 2" key="1">
    <citation type="journal article" date="2015" name="Genome Biol. Evol.">
        <title>The genome of winter moth (Operophtera brumata) provides a genomic perspective on sexual dimorphism and phenology.</title>
        <authorList>
            <person name="Derks M.F."/>
            <person name="Smit S."/>
            <person name="Salis L."/>
            <person name="Schijlen E."/>
            <person name="Bossers A."/>
            <person name="Mateman C."/>
            <person name="Pijl A.S."/>
            <person name="de Ridder D."/>
            <person name="Groenen M.A."/>
            <person name="Visser M.E."/>
            <person name="Megens H.J."/>
        </authorList>
    </citation>
    <scope>NUCLEOTIDE SEQUENCE [LARGE SCALE GENOMIC DNA]</scope>
    <source>
        <strain evidence="1">WM2013NL</strain>
        <tissue evidence="1">Head and thorax</tissue>
    </source>
</reference>
<sequence length="208" mass="24774">MELDIEKLANDIDDVTDPSSFDKVLIYLEELQNEAEDYMELLVKNLELREITWEQPWYQGSSAITKPYQPFYDRNETETEKFRTDKFTKEEHDTIRNTSPEERARRFVAAYLARGLERTIHQVFRYIKFYNLSELEKRRYTKSEEKIMEVCFMHKFKEAPSILSIVLGRNSRGIYKRRMTVKTEIVGSNHFVKDFGSGLWYLAVVVDV</sequence>
<proteinExistence type="predicted"/>
<protein>
    <submittedName>
        <fullName evidence="1">Uncharacterized protein</fullName>
    </submittedName>
</protein>
<name>A0A0L7KQR9_OPEBR</name>
<accession>A0A0L7KQR9</accession>
<dbReference type="AlphaFoldDB" id="A0A0L7KQR9"/>
<keyword evidence="2" id="KW-1185">Reference proteome</keyword>
<dbReference type="Proteomes" id="UP000037510">
    <property type="component" value="Unassembled WGS sequence"/>
</dbReference>
<evidence type="ECO:0000313" key="1">
    <source>
        <dbReference type="EMBL" id="KOB65329.1"/>
    </source>
</evidence>
<comment type="caution">
    <text evidence="1">The sequence shown here is derived from an EMBL/GenBank/DDBJ whole genome shotgun (WGS) entry which is preliminary data.</text>
</comment>